<sequence length="504" mass="52884">MPTDLTYERAPAEAMGPVGSVAQTDPMGRSTRTSGPPSGAEAAGTRESGARTVGAGAAGARTGGGQPGGAAAAAPVRGGSAVSEVAALGRAAAVVERRRAQFDRLGPSLLLAAGMLVSLATADLVMSPAGRVAALPLAGAALVLQVWWYTVSPSHRAPSRTTVRYYAVRWALGFALSWVNPFMSLYAVSGYFGAERLLPVRRMKIGLFATAVTLAGAQAGGLPPAGPVSWVLFGAMLGFNVVLVIIFGQMGAKEEERNHLQARTIEELERANTRLQQALDENAALHAQLLVQAREAGVADERRRLAAEIHDTIAQGLTGIIAQLQVVMGATEPDVALEHLEQAAKLARYSLGEARRSVQNLAPAALEHDALPEALEKTVFEWAAREGMPSAFTVTGTAQPLHDEVAATLLRITQEALANAARHSDAARVGVTLSYMDDEVTLDVRDDGRGFDPLSLPRRSGTGGFGLDGMRVRAERIAGTLCVESEPGHGTAVSARVPLVRHDR</sequence>
<dbReference type="InterPro" id="IPR005467">
    <property type="entry name" value="His_kinase_dom"/>
</dbReference>
<dbReference type="AlphaFoldDB" id="A0A919GAZ0"/>
<dbReference type="InterPro" id="IPR036890">
    <property type="entry name" value="HATPase_C_sf"/>
</dbReference>
<evidence type="ECO:0000256" key="6">
    <source>
        <dbReference type="SAM" id="Phobius"/>
    </source>
</evidence>
<keyword evidence="4" id="KW-0175">Coiled coil</keyword>
<dbReference type="EMBL" id="BNCD01000010">
    <property type="protein sequence ID" value="GHH80686.1"/>
    <property type="molecule type" value="Genomic_DNA"/>
</dbReference>
<dbReference type="RefSeq" id="WP_229924727.1">
    <property type="nucleotide sequence ID" value="NZ_BNCD01000010.1"/>
</dbReference>
<reference evidence="8" key="2">
    <citation type="submission" date="2020-09" db="EMBL/GenBank/DDBJ databases">
        <authorList>
            <person name="Sun Q."/>
            <person name="Ohkuma M."/>
        </authorList>
    </citation>
    <scope>NUCLEOTIDE SEQUENCE</scope>
    <source>
        <strain evidence="8">JCM 5069</strain>
    </source>
</reference>
<dbReference type="Proteomes" id="UP000603708">
    <property type="component" value="Unassembled WGS sequence"/>
</dbReference>
<feature type="region of interest" description="Disordered" evidence="5">
    <location>
        <begin position="1"/>
        <end position="74"/>
    </location>
</feature>
<evidence type="ECO:0000256" key="3">
    <source>
        <dbReference type="ARBA" id="ARBA00023012"/>
    </source>
</evidence>
<dbReference type="Pfam" id="PF02518">
    <property type="entry name" value="HATPase_c"/>
    <property type="match status" value="1"/>
</dbReference>
<protein>
    <submittedName>
        <fullName evidence="8">Histidine kinase</fullName>
    </submittedName>
</protein>
<evidence type="ECO:0000256" key="5">
    <source>
        <dbReference type="SAM" id="MobiDB-lite"/>
    </source>
</evidence>
<name>A0A919GAZ0_9ACTN</name>
<accession>A0A919GAZ0</accession>
<gene>
    <name evidence="8" type="ORF">GCM10018793_36390</name>
</gene>
<evidence type="ECO:0000256" key="1">
    <source>
        <dbReference type="ARBA" id="ARBA00022679"/>
    </source>
</evidence>
<feature type="transmembrane region" description="Helical" evidence="6">
    <location>
        <begin position="105"/>
        <end position="125"/>
    </location>
</feature>
<dbReference type="GO" id="GO:0046983">
    <property type="term" value="F:protein dimerization activity"/>
    <property type="evidence" value="ECO:0007669"/>
    <property type="project" value="InterPro"/>
</dbReference>
<dbReference type="Pfam" id="PF07730">
    <property type="entry name" value="HisKA_3"/>
    <property type="match status" value="1"/>
</dbReference>
<organism evidence="8 9">
    <name type="scientific">Streptomyces sulfonofaciens</name>
    <dbReference type="NCBI Taxonomy" id="68272"/>
    <lineage>
        <taxon>Bacteria</taxon>
        <taxon>Bacillati</taxon>
        <taxon>Actinomycetota</taxon>
        <taxon>Actinomycetes</taxon>
        <taxon>Kitasatosporales</taxon>
        <taxon>Streptomycetaceae</taxon>
        <taxon>Streptomyces</taxon>
    </lineage>
</organism>
<keyword evidence="1" id="KW-0808">Transferase</keyword>
<dbReference type="InterPro" id="IPR003594">
    <property type="entry name" value="HATPase_dom"/>
</dbReference>
<keyword evidence="6" id="KW-0472">Membrane</keyword>
<keyword evidence="2 8" id="KW-0418">Kinase</keyword>
<keyword evidence="9" id="KW-1185">Reference proteome</keyword>
<dbReference type="PROSITE" id="PS50109">
    <property type="entry name" value="HIS_KIN"/>
    <property type="match status" value="1"/>
</dbReference>
<feature type="transmembrane region" description="Helical" evidence="6">
    <location>
        <begin position="132"/>
        <end position="150"/>
    </location>
</feature>
<keyword evidence="3" id="KW-0902">Two-component regulatory system</keyword>
<dbReference type="SUPFAM" id="SSF55874">
    <property type="entry name" value="ATPase domain of HSP90 chaperone/DNA topoisomerase II/histidine kinase"/>
    <property type="match status" value="1"/>
</dbReference>
<proteinExistence type="predicted"/>
<dbReference type="PANTHER" id="PTHR24421">
    <property type="entry name" value="NITRATE/NITRITE SENSOR PROTEIN NARX-RELATED"/>
    <property type="match status" value="1"/>
</dbReference>
<dbReference type="CDD" id="cd16917">
    <property type="entry name" value="HATPase_UhpB-NarQ-NarX-like"/>
    <property type="match status" value="1"/>
</dbReference>
<dbReference type="PANTHER" id="PTHR24421:SF62">
    <property type="entry name" value="SENSORY TRANSDUCTION HISTIDINE KINASE"/>
    <property type="match status" value="1"/>
</dbReference>
<reference evidence="8" key="1">
    <citation type="journal article" date="2014" name="Int. J. Syst. Evol. Microbiol.">
        <title>Complete genome sequence of Corynebacterium casei LMG S-19264T (=DSM 44701T), isolated from a smear-ripened cheese.</title>
        <authorList>
            <consortium name="US DOE Joint Genome Institute (JGI-PGF)"/>
            <person name="Walter F."/>
            <person name="Albersmeier A."/>
            <person name="Kalinowski J."/>
            <person name="Ruckert C."/>
        </authorList>
    </citation>
    <scope>NUCLEOTIDE SEQUENCE</scope>
    <source>
        <strain evidence="8">JCM 5069</strain>
    </source>
</reference>
<feature type="transmembrane region" description="Helical" evidence="6">
    <location>
        <begin position="228"/>
        <end position="248"/>
    </location>
</feature>
<keyword evidence="6" id="KW-1133">Transmembrane helix</keyword>
<dbReference type="Gene3D" id="3.30.565.10">
    <property type="entry name" value="Histidine kinase-like ATPase, C-terminal domain"/>
    <property type="match status" value="1"/>
</dbReference>
<evidence type="ECO:0000313" key="9">
    <source>
        <dbReference type="Proteomes" id="UP000603708"/>
    </source>
</evidence>
<evidence type="ECO:0000313" key="8">
    <source>
        <dbReference type="EMBL" id="GHH80686.1"/>
    </source>
</evidence>
<feature type="compositionally biased region" description="Basic and acidic residues" evidence="5">
    <location>
        <begin position="1"/>
        <end position="11"/>
    </location>
</feature>
<dbReference type="Gene3D" id="1.20.5.1930">
    <property type="match status" value="1"/>
</dbReference>
<evidence type="ECO:0000256" key="4">
    <source>
        <dbReference type="SAM" id="Coils"/>
    </source>
</evidence>
<feature type="compositionally biased region" description="Low complexity" evidence="5">
    <location>
        <begin position="50"/>
        <end position="60"/>
    </location>
</feature>
<dbReference type="SMART" id="SM00387">
    <property type="entry name" value="HATPase_c"/>
    <property type="match status" value="1"/>
</dbReference>
<feature type="coiled-coil region" evidence="4">
    <location>
        <begin position="258"/>
        <end position="288"/>
    </location>
</feature>
<dbReference type="InterPro" id="IPR050482">
    <property type="entry name" value="Sensor_HK_TwoCompSys"/>
</dbReference>
<evidence type="ECO:0000259" key="7">
    <source>
        <dbReference type="PROSITE" id="PS50109"/>
    </source>
</evidence>
<dbReference type="GO" id="GO:0016020">
    <property type="term" value="C:membrane"/>
    <property type="evidence" value="ECO:0007669"/>
    <property type="project" value="InterPro"/>
</dbReference>
<evidence type="ECO:0000256" key="2">
    <source>
        <dbReference type="ARBA" id="ARBA00022777"/>
    </source>
</evidence>
<comment type="caution">
    <text evidence="8">The sequence shown here is derived from an EMBL/GenBank/DDBJ whole genome shotgun (WGS) entry which is preliminary data.</text>
</comment>
<feature type="domain" description="Histidine kinase" evidence="7">
    <location>
        <begin position="409"/>
        <end position="501"/>
    </location>
</feature>
<keyword evidence="6" id="KW-0812">Transmembrane</keyword>
<feature type="transmembrane region" description="Helical" evidence="6">
    <location>
        <begin position="170"/>
        <end position="193"/>
    </location>
</feature>
<dbReference type="GO" id="GO:0000155">
    <property type="term" value="F:phosphorelay sensor kinase activity"/>
    <property type="evidence" value="ECO:0007669"/>
    <property type="project" value="InterPro"/>
</dbReference>
<dbReference type="InterPro" id="IPR011712">
    <property type="entry name" value="Sig_transdc_His_kin_sub3_dim/P"/>
</dbReference>